<evidence type="ECO:0000256" key="6">
    <source>
        <dbReference type="ARBA" id="ARBA00023284"/>
    </source>
</evidence>
<keyword evidence="12" id="KW-1185">Reference proteome</keyword>
<dbReference type="InterPro" id="IPR017937">
    <property type="entry name" value="Thioredoxin_CS"/>
</dbReference>
<evidence type="ECO:0000256" key="7">
    <source>
        <dbReference type="RuleBase" id="RU364038"/>
    </source>
</evidence>
<sequence length="276" mass="29971">MSFRTKLRRSVLAGVLACLVAASGAAFAQDKVLSTTGNDPKGAVVVSTEQVRKGFEERFPGLGITEVSPTPFEGLFEIRIGTDLLYVDSEVNYVLQGSLIDARSRRDLTAQRIAKLSEVDFETLPLNDAIKQVKGDGSRRVAVFEDPNCGYCKMLHQALRQIDNVTVYTFLYPILSPDSHERSRNIWCAPDRAQAWRDWMLDGKSPETAHCDTPIQDNLALGRSLMVTGTPALFFADGSRVNGAMPAKGLEEKLTEAANAAGEAGGTDASQAQTTD</sequence>
<dbReference type="CDD" id="cd03020">
    <property type="entry name" value="DsbA_DsbC_DsbG"/>
    <property type="match status" value="1"/>
</dbReference>
<dbReference type="InterPro" id="IPR012336">
    <property type="entry name" value="Thioredoxin-like_fold"/>
</dbReference>
<evidence type="ECO:0000256" key="8">
    <source>
        <dbReference type="SAM" id="MobiDB-lite"/>
    </source>
</evidence>
<comment type="similarity">
    <text evidence="2 7">Belongs to the thioredoxin family. DsbC subfamily.</text>
</comment>
<evidence type="ECO:0000259" key="9">
    <source>
        <dbReference type="Pfam" id="PF10411"/>
    </source>
</evidence>
<keyword evidence="4 7" id="KW-0574">Periplasm</keyword>
<feature type="region of interest" description="Disordered" evidence="8">
    <location>
        <begin position="254"/>
        <end position="276"/>
    </location>
</feature>
<feature type="chain" id="PRO_5044962895" description="Thiol:disulfide interchange protein" evidence="7">
    <location>
        <begin position="29"/>
        <end position="276"/>
    </location>
</feature>
<keyword evidence="5" id="KW-1015">Disulfide bond</keyword>
<accession>A0ABU1D9L5</accession>
<comment type="subcellular location">
    <subcellularLocation>
        <location evidence="1 7">Periplasm</location>
    </subcellularLocation>
</comment>
<dbReference type="InterPro" id="IPR036249">
    <property type="entry name" value="Thioredoxin-like_sf"/>
</dbReference>
<dbReference type="SUPFAM" id="SSF52833">
    <property type="entry name" value="Thioredoxin-like"/>
    <property type="match status" value="1"/>
</dbReference>
<dbReference type="PANTHER" id="PTHR35272">
    <property type="entry name" value="THIOL:DISULFIDE INTERCHANGE PROTEIN DSBC-RELATED"/>
    <property type="match status" value="1"/>
</dbReference>
<reference evidence="11 12" key="1">
    <citation type="submission" date="2023-08" db="EMBL/GenBank/DDBJ databases">
        <title>Alcaligenaceae gen. nov., a novel taxon isolated from the sludge of Yixing Pesticide Factory.</title>
        <authorList>
            <person name="Ruan L."/>
        </authorList>
    </citation>
    <scope>NUCLEOTIDE SEQUENCE [LARGE SCALE GENOMIC DNA]</scope>
    <source>
        <strain evidence="11 12">LG-2</strain>
    </source>
</reference>
<proteinExistence type="inferred from homology"/>
<dbReference type="InterPro" id="IPR009094">
    <property type="entry name" value="DiS-bond_isomerase_DsbC/G_N_sf"/>
</dbReference>
<dbReference type="InterPro" id="IPR051470">
    <property type="entry name" value="Thiol:disulfide_interchange"/>
</dbReference>
<comment type="function">
    <text evidence="7">Required for disulfide bond formation in some periplasmic proteins. Acts by transferring its disulfide bond to other proteins and is reduced in the process.</text>
</comment>
<evidence type="ECO:0000256" key="5">
    <source>
        <dbReference type="ARBA" id="ARBA00023157"/>
    </source>
</evidence>
<feature type="signal peptide" evidence="7">
    <location>
        <begin position="1"/>
        <end position="28"/>
    </location>
</feature>
<feature type="domain" description="Disulphide bond isomerase DsbC/G N-terminal" evidence="9">
    <location>
        <begin position="47"/>
        <end position="110"/>
    </location>
</feature>
<keyword evidence="6 7" id="KW-0676">Redox-active center</keyword>
<dbReference type="InterPro" id="IPR018950">
    <property type="entry name" value="DiS-bond_isomerase_DsbC/G_N"/>
</dbReference>
<dbReference type="InterPro" id="IPR033954">
    <property type="entry name" value="DiS-bond_Isoase_DsbC/G"/>
</dbReference>
<dbReference type="Proteomes" id="UP001232156">
    <property type="component" value="Unassembled WGS sequence"/>
</dbReference>
<dbReference type="SUPFAM" id="SSF54423">
    <property type="entry name" value="DsbC/DsbG N-terminal domain-like"/>
    <property type="match status" value="1"/>
</dbReference>
<evidence type="ECO:0000256" key="4">
    <source>
        <dbReference type="ARBA" id="ARBA00022764"/>
    </source>
</evidence>
<protein>
    <recommendedName>
        <fullName evidence="7">Thiol:disulfide interchange protein</fullName>
    </recommendedName>
</protein>
<evidence type="ECO:0000259" key="10">
    <source>
        <dbReference type="Pfam" id="PF13098"/>
    </source>
</evidence>
<evidence type="ECO:0000313" key="11">
    <source>
        <dbReference type="EMBL" id="MDR4127041.1"/>
    </source>
</evidence>
<dbReference type="Pfam" id="PF10411">
    <property type="entry name" value="DsbC_N"/>
    <property type="match status" value="1"/>
</dbReference>
<dbReference type="EMBL" id="JAUZQE010000050">
    <property type="protein sequence ID" value="MDR4127041.1"/>
    <property type="molecule type" value="Genomic_DNA"/>
</dbReference>
<dbReference type="RefSeq" id="WP_347287607.1">
    <property type="nucleotide sequence ID" value="NZ_JAUZQE010000050.1"/>
</dbReference>
<evidence type="ECO:0000256" key="3">
    <source>
        <dbReference type="ARBA" id="ARBA00022729"/>
    </source>
</evidence>
<name>A0ABU1D9L5_9BURK</name>
<dbReference type="Pfam" id="PF13098">
    <property type="entry name" value="Thioredoxin_2"/>
    <property type="match status" value="1"/>
</dbReference>
<keyword evidence="3 7" id="KW-0732">Signal</keyword>
<gene>
    <name evidence="11" type="ORF">Q8947_13755</name>
</gene>
<evidence type="ECO:0000256" key="1">
    <source>
        <dbReference type="ARBA" id="ARBA00004418"/>
    </source>
</evidence>
<dbReference type="Gene3D" id="3.10.450.70">
    <property type="entry name" value="Disulphide bond isomerase, DsbC/G, N-terminal"/>
    <property type="match status" value="1"/>
</dbReference>
<feature type="domain" description="Thioredoxin-like fold" evidence="10">
    <location>
        <begin position="133"/>
        <end position="253"/>
    </location>
</feature>
<dbReference type="PANTHER" id="PTHR35272:SF3">
    <property type="entry name" value="THIOL:DISULFIDE INTERCHANGE PROTEIN DSBC"/>
    <property type="match status" value="1"/>
</dbReference>
<evidence type="ECO:0000256" key="2">
    <source>
        <dbReference type="ARBA" id="ARBA00009813"/>
    </source>
</evidence>
<organism evidence="11 12">
    <name type="scientific">Yanghanlia caeni</name>
    <dbReference type="NCBI Taxonomy" id="3064283"/>
    <lineage>
        <taxon>Bacteria</taxon>
        <taxon>Pseudomonadati</taxon>
        <taxon>Pseudomonadota</taxon>
        <taxon>Betaproteobacteria</taxon>
        <taxon>Burkholderiales</taxon>
        <taxon>Alcaligenaceae</taxon>
        <taxon>Yanghanlia</taxon>
    </lineage>
</organism>
<dbReference type="Gene3D" id="3.40.30.10">
    <property type="entry name" value="Glutaredoxin"/>
    <property type="match status" value="1"/>
</dbReference>
<evidence type="ECO:0000313" key="12">
    <source>
        <dbReference type="Proteomes" id="UP001232156"/>
    </source>
</evidence>
<comment type="caution">
    <text evidence="11">The sequence shown here is derived from an EMBL/GenBank/DDBJ whole genome shotgun (WGS) entry which is preliminary data.</text>
</comment>
<dbReference type="PROSITE" id="PS00194">
    <property type="entry name" value="THIOREDOXIN_1"/>
    <property type="match status" value="1"/>
</dbReference>